<dbReference type="AlphaFoldDB" id="A0A814K2W0"/>
<proteinExistence type="predicted"/>
<dbReference type="PANTHER" id="PTHR34203:SF15">
    <property type="entry name" value="SLL1173 PROTEIN"/>
    <property type="match status" value="1"/>
</dbReference>
<dbReference type="SUPFAM" id="SSF53335">
    <property type="entry name" value="S-adenosyl-L-methionine-dependent methyltransferases"/>
    <property type="match status" value="1"/>
</dbReference>
<evidence type="ECO:0000313" key="3">
    <source>
        <dbReference type="Proteomes" id="UP000663860"/>
    </source>
</evidence>
<accession>A0A814K2W0</accession>
<comment type="caution">
    <text evidence="2">The sequence shown here is derived from an EMBL/GenBank/DDBJ whole genome shotgun (WGS) entry which is preliminary data.</text>
</comment>
<feature type="domain" description="Methyltransferase FkbM" evidence="1">
    <location>
        <begin position="46"/>
        <end position="192"/>
    </location>
</feature>
<evidence type="ECO:0000313" key="2">
    <source>
        <dbReference type="EMBL" id="CAF1045451.1"/>
    </source>
</evidence>
<dbReference type="InterPro" id="IPR006342">
    <property type="entry name" value="FkbM_mtfrase"/>
</dbReference>
<gene>
    <name evidence="2" type="ORF">IZO911_LOCUS20032</name>
</gene>
<evidence type="ECO:0000259" key="1">
    <source>
        <dbReference type="Pfam" id="PF05050"/>
    </source>
</evidence>
<protein>
    <recommendedName>
        <fullName evidence="1">Methyltransferase FkbM domain-containing protein</fullName>
    </recommendedName>
</protein>
<reference evidence="2" key="1">
    <citation type="submission" date="2021-02" db="EMBL/GenBank/DDBJ databases">
        <authorList>
            <person name="Nowell W R."/>
        </authorList>
    </citation>
    <scope>NUCLEOTIDE SEQUENCE</scope>
</reference>
<dbReference type="Proteomes" id="UP000663860">
    <property type="component" value="Unassembled WGS sequence"/>
</dbReference>
<dbReference type="NCBIfam" id="TIGR01444">
    <property type="entry name" value="fkbM_fam"/>
    <property type="match status" value="1"/>
</dbReference>
<dbReference type="EMBL" id="CAJNOE010000205">
    <property type="protein sequence ID" value="CAF1045451.1"/>
    <property type="molecule type" value="Genomic_DNA"/>
</dbReference>
<dbReference type="Gene3D" id="3.40.50.150">
    <property type="entry name" value="Vaccinia Virus protein VP39"/>
    <property type="match status" value="1"/>
</dbReference>
<dbReference type="InterPro" id="IPR052514">
    <property type="entry name" value="SAM-dependent_MTase"/>
</dbReference>
<name>A0A814K2W0_9BILA</name>
<organism evidence="2 3">
    <name type="scientific">Adineta steineri</name>
    <dbReference type="NCBI Taxonomy" id="433720"/>
    <lineage>
        <taxon>Eukaryota</taxon>
        <taxon>Metazoa</taxon>
        <taxon>Spiralia</taxon>
        <taxon>Gnathifera</taxon>
        <taxon>Rotifera</taxon>
        <taxon>Eurotatoria</taxon>
        <taxon>Bdelloidea</taxon>
        <taxon>Adinetida</taxon>
        <taxon>Adinetidae</taxon>
        <taxon>Adineta</taxon>
    </lineage>
</organism>
<dbReference type="PANTHER" id="PTHR34203">
    <property type="entry name" value="METHYLTRANSFERASE, FKBM FAMILY PROTEIN"/>
    <property type="match status" value="1"/>
</dbReference>
<sequence length="263" mass="30040">MIRTTICVHPNDYISDHFVTGDIYENKDINVLFRILWQYPNIALIDIGANIGTYTMFAAAMGRLVIAIECFEPNYMRIAKAVQIENLHNKVILIGNAVYSKSGQYVTLTKSPESVASQELIGVTSKNQSVHDPYIVTTIQLDDILSIIKQTKFRSFAMKIDIEGSEYYVFESGKQIFDYVDIPIIVVEWVFNSIPTNKIRKFVDVEPYKEKSKLKETDPKTAHEKCKQIQGFIVEFPIDFLADDMTMPKWTTSEGMAPISLWT</sequence>
<dbReference type="Pfam" id="PF05050">
    <property type="entry name" value="Methyltransf_21"/>
    <property type="match status" value="1"/>
</dbReference>
<dbReference type="InterPro" id="IPR029063">
    <property type="entry name" value="SAM-dependent_MTases_sf"/>
</dbReference>